<feature type="domain" description="Sulfatase N-terminal" evidence="7">
    <location>
        <begin position="246"/>
        <end position="532"/>
    </location>
</feature>
<evidence type="ECO:0000256" key="5">
    <source>
        <dbReference type="ARBA" id="ARBA00023136"/>
    </source>
</evidence>
<dbReference type="InterPro" id="IPR000917">
    <property type="entry name" value="Sulfatase_N"/>
</dbReference>
<dbReference type="SUPFAM" id="SSF53649">
    <property type="entry name" value="Alkaline phosphatase-like"/>
    <property type="match status" value="1"/>
</dbReference>
<keyword evidence="8" id="KW-0808">Transferase</keyword>
<sequence length="808" mass="93084">MKIKYSTKQLINYAYLITALIVTFCFISLFEIFTTILKGIKVPEIGVVILYKFLNDFWAGLLIGLLLFPLHWFLSIFIKKHNQLIIQILLGLVVLIQFALVKYSTTTLLNLGADLLGYSFDDITLTVSSSESMSVLYFIPFILAVSILFALNKVFTKYISSRSLVASLFILMLIFGGLKLVLSQSSEAVYQNKLYFLASDIAKYKHEQYQLNSYDLSNKNSFPLLKPFSETNDVLAPFFNIKEEKPNIVFIIVEGLGAEFVGKNEYSGFTPFLDSLIPQSLYWENFVSNAGRTFGVLPSLFASLPYGEKGFMDLQKTPSYISLISVLKANGYTTSFYTGDPSSFDRKINFLEYNNIDVIIDEEKFGPDFEKTKANAGGFSWGYPDAEIFKKVASVLNPEKQPRLDIIMTLTNHEPFDFPSKEIFNIKVDSILNAKNSSTDFKDEVKSYEAIFASILYTDTAIKNFITNYKKRPEFANTIFVITGDHRLIPINQKDKLCRFHVPFLIYSPLLNKTKSVKSISSHLDVTPTLLSFLMNNYSFNKLEKTAWLSEGLDTVKEFRNIHKIPLMRYKGSINDYIYNDYMLSDGALYQINENFGINKVIEKELIKSISDSLLEFKKLNRYVIQKNRIFPDSLNIYRNSVIEFSEGELQIIRKLTRNLNFDECFNLAKETAFNKDYIKARLLCNYILNELPNHADARTLKGRTLAWDEKFEEAEKELLSVVKRSPFYYDSYLALLDLYWWSNQHEKSIEITQKAFDNKLENSDISFKLAKAYTRMDSNDEAKQIMDSLVKIYPDNIEYITFNKSLK</sequence>
<dbReference type="Gene3D" id="3.40.720.10">
    <property type="entry name" value="Alkaline Phosphatase, subunit A"/>
    <property type="match status" value="1"/>
</dbReference>
<keyword evidence="2" id="KW-1003">Cell membrane</keyword>
<keyword evidence="9" id="KW-1185">Reference proteome</keyword>
<protein>
    <submittedName>
        <fullName evidence="8">Phosphoglycerol transferase MdoB</fullName>
    </submittedName>
</protein>
<reference evidence="8 9" key="1">
    <citation type="submission" date="2017-06" db="EMBL/GenBank/DDBJ databases">
        <authorList>
            <person name="Kim H.J."/>
            <person name="Triplett B.A."/>
        </authorList>
    </citation>
    <scope>NUCLEOTIDE SEQUENCE [LARGE SCALE GENOMIC DNA]</scope>
    <source>
        <strain evidence="8 9">DSM 29150</strain>
    </source>
</reference>
<feature type="transmembrane region" description="Helical" evidence="6">
    <location>
        <begin position="84"/>
        <end position="101"/>
    </location>
</feature>
<comment type="subcellular location">
    <subcellularLocation>
        <location evidence="1">Cell membrane</location>
        <topology evidence="1">Multi-pass membrane protein</topology>
    </subcellularLocation>
</comment>
<dbReference type="Proteomes" id="UP000198384">
    <property type="component" value="Unassembled WGS sequence"/>
</dbReference>
<name>A0A238VIF8_9FLAO</name>
<dbReference type="OrthoDB" id="9777768at2"/>
<dbReference type="PANTHER" id="PTHR47371">
    <property type="entry name" value="LIPOTEICHOIC ACID SYNTHASE"/>
    <property type="match status" value="1"/>
</dbReference>
<dbReference type="RefSeq" id="WP_089380110.1">
    <property type="nucleotide sequence ID" value="NZ_FZNT01000001.1"/>
</dbReference>
<evidence type="ECO:0000256" key="3">
    <source>
        <dbReference type="ARBA" id="ARBA00022692"/>
    </source>
</evidence>
<keyword evidence="4 6" id="KW-1133">Transmembrane helix</keyword>
<evidence type="ECO:0000256" key="2">
    <source>
        <dbReference type="ARBA" id="ARBA00022475"/>
    </source>
</evidence>
<dbReference type="CDD" id="cd16015">
    <property type="entry name" value="LTA_synthase"/>
    <property type="match status" value="1"/>
</dbReference>
<evidence type="ECO:0000313" key="9">
    <source>
        <dbReference type="Proteomes" id="UP000198384"/>
    </source>
</evidence>
<feature type="transmembrane region" description="Helical" evidence="6">
    <location>
        <begin position="134"/>
        <end position="151"/>
    </location>
</feature>
<dbReference type="AlphaFoldDB" id="A0A238VIF8"/>
<keyword evidence="3 6" id="KW-0812">Transmembrane</keyword>
<dbReference type="InterPro" id="IPR017850">
    <property type="entry name" value="Alkaline_phosphatase_core_sf"/>
</dbReference>
<feature type="transmembrane region" description="Helical" evidence="6">
    <location>
        <begin position="12"/>
        <end position="37"/>
    </location>
</feature>
<feature type="transmembrane region" description="Helical" evidence="6">
    <location>
        <begin position="57"/>
        <end position="77"/>
    </location>
</feature>
<dbReference type="Gene3D" id="1.25.40.10">
    <property type="entry name" value="Tetratricopeptide repeat domain"/>
    <property type="match status" value="1"/>
</dbReference>
<dbReference type="PANTHER" id="PTHR47371:SF3">
    <property type="entry name" value="PHOSPHOGLYCEROL TRANSFERASE I"/>
    <property type="match status" value="1"/>
</dbReference>
<accession>A0A238VIF8</accession>
<feature type="transmembrane region" description="Helical" evidence="6">
    <location>
        <begin position="163"/>
        <end position="182"/>
    </location>
</feature>
<proteinExistence type="predicted"/>
<dbReference type="Pfam" id="PF00884">
    <property type="entry name" value="Sulfatase"/>
    <property type="match status" value="1"/>
</dbReference>
<evidence type="ECO:0000256" key="6">
    <source>
        <dbReference type="SAM" id="Phobius"/>
    </source>
</evidence>
<gene>
    <name evidence="8" type="ORF">SAMN06265371_101469</name>
</gene>
<dbReference type="GO" id="GO:0005886">
    <property type="term" value="C:plasma membrane"/>
    <property type="evidence" value="ECO:0007669"/>
    <property type="project" value="UniProtKB-SubCell"/>
</dbReference>
<evidence type="ECO:0000313" key="8">
    <source>
        <dbReference type="EMBL" id="SNR33968.1"/>
    </source>
</evidence>
<dbReference type="InterPro" id="IPR011990">
    <property type="entry name" value="TPR-like_helical_dom_sf"/>
</dbReference>
<dbReference type="GO" id="GO:0016740">
    <property type="term" value="F:transferase activity"/>
    <property type="evidence" value="ECO:0007669"/>
    <property type="project" value="UniProtKB-KW"/>
</dbReference>
<dbReference type="InterPro" id="IPR050448">
    <property type="entry name" value="OpgB/LTA_synthase_biosynth"/>
</dbReference>
<evidence type="ECO:0000256" key="1">
    <source>
        <dbReference type="ARBA" id="ARBA00004651"/>
    </source>
</evidence>
<evidence type="ECO:0000259" key="7">
    <source>
        <dbReference type="Pfam" id="PF00884"/>
    </source>
</evidence>
<dbReference type="SUPFAM" id="SSF48452">
    <property type="entry name" value="TPR-like"/>
    <property type="match status" value="1"/>
</dbReference>
<dbReference type="EMBL" id="FZNT01000001">
    <property type="protein sequence ID" value="SNR33968.1"/>
    <property type="molecule type" value="Genomic_DNA"/>
</dbReference>
<keyword evidence="5 6" id="KW-0472">Membrane</keyword>
<organism evidence="8 9">
    <name type="scientific">Lutibacter agarilyticus</name>
    <dbReference type="NCBI Taxonomy" id="1109740"/>
    <lineage>
        <taxon>Bacteria</taxon>
        <taxon>Pseudomonadati</taxon>
        <taxon>Bacteroidota</taxon>
        <taxon>Flavobacteriia</taxon>
        <taxon>Flavobacteriales</taxon>
        <taxon>Flavobacteriaceae</taxon>
        <taxon>Lutibacter</taxon>
    </lineage>
</organism>
<evidence type="ECO:0000256" key="4">
    <source>
        <dbReference type="ARBA" id="ARBA00022989"/>
    </source>
</evidence>